<evidence type="ECO:0000256" key="4">
    <source>
        <dbReference type="ARBA" id="ARBA00022729"/>
    </source>
</evidence>
<proteinExistence type="inferred from homology"/>
<dbReference type="InterPro" id="IPR004682">
    <property type="entry name" value="TRAP_DctP"/>
</dbReference>
<evidence type="ECO:0000256" key="3">
    <source>
        <dbReference type="ARBA" id="ARBA00022448"/>
    </source>
</evidence>
<dbReference type="PANTHER" id="PTHR33376:SF4">
    <property type="entry name" value="SIALIC ACID-BINDING PERIPLASMIC PROTEIN SIAP"/>
    <property type="match status" value="1"/>
</dbReference>
<feature type="chain" id="PRO_5031429689" evidence="5">
    <location>
        <begin position="38"/>
        <end position="342"/>
    </location>
</feature>
<dbReference type="PIRSF" id="PIRSF006470">
    <property type="entry name" value="DctB"/>
    <property type="match status" value="1"/>
</dbReference>
<dbReference type="Proteomes" id="UP000484381">
    <property type="component" value="Unassembled WGS sequence"/>
</dbReference>
<comment type="subcellular location">
    <subcellularLocation>
        <location evidence="1">Cell envelope</location>
    </subcellularLocation>
</comment>
<dbReference type="AlphaFoldDB" id="A0A7X1NCV3"/>
<dbReference type="NCBIfam" id="NF037995">
    <property type="entry name" value="TRAP_S1"/>
    <property type="match status" value="1"/>
</dbReference>
<dbReference type="GO" id="GO:0030288">
    <property type="term" value="C:outer membrane-bounded periplasmic space"/>
    <property type="evidence" value="ECO:0007669"/>
    <property type="project" value="InterPro"/>
</dbReference>
<dbReference type="NCBIfam" id="TIGR00787">
    <property type="entry name" value="dctP"/>
    <property type="match status" value="1"/>
</dbReference>
<evidence type="ECO:0000256" key="5">
    <source>
        <dbReference type="SAM" id="SignalP"/>
    </source>
</evidence>
<dbReference type="EMBL" id="WHNP01000021">
    <property type="protein sequence ID" value="MPW19625.1"/>
    <property type="molecule type" value="Genomic_DNA"/>
</dbReference>
<dbReference type="InterPro" id="IPR038404">
    <property type="entry name" value="TRAP_DctP_sf"/>
</dbReference>
<protein>
    <submittedName>
        <fullName evidence="6">DctP family TRAP transporter solute-binding subunit</fullName>
    </submittedName>
</protein>
<dbReference type="GO" id="GO:0055085">
    <property type="term" value="P:transmembrane transport"/>
    <property type="evidence" value="ECO:0007669"/>
    <property type="project" value="InterPro"/>
</dbReference>
<evidence type="ECO:0000256" key="1">
    <source>
        <dbReference type="ARBA" id="ARBA00004196"/>
    </source>
</evidence>
<keyword evidence="4 5" id="KW-0732">Signal</keyword>
<dbReference type="CDD" id="cd13603">
    <property type="entry name" value="PBP2_TRAP_Siap_TeaA_like"/>
    <property type="match status" value="1"/>
</dbReference>
<accession>A0A7X1NCV3</accession>
<dbReference type="InterPro" id="IPR018389">
    <property type="entry name" value="DctP_fam"/>
</dbReference>
<keyword evidence="7" id="KW-1185">Reference proteome</keyword>
<dbReference type="PANTHER" id="PTHR33376">
    <property type="match status" value="1"/>
</dbReference>
<comment type="caution">
    <text evidence="6">The sequence shown here is derived from an EMBL/GenBank/DDBJ whole genome shotgun (WGS) entry which is preliminary data.</text>
</comment>
<keyword evidence="3" id="KW-0813">Transport</keyword>
<evidence type="ECO:0000313" key="6">
    <source>
        <dbReference type="EMBL" id="MPW19625.1"/>
    </source>
</evidence>
<name>A0A7X1NCV3_9BURK</name>
<gene>
    <name evidence="6" type="ORF">GCT13_22655</name>
</gene>
<sequence>MPVSRRRRIMEKPARRLVLKSGAALLAAPFVARFAHAAEYRIKIGSDTPPAYAMNVRIKEATERIKTRTNGRVEISVFPNSQLGSDMLNQVHSGSLDFFLSSSQLAVPLVPACALPGLAYGLKDTPAAFKAMDGDVGAYLRGQMEKVGLFAIPTMMQGGWRQIISNKPIRSPDDLVGFKIRVPISPMWVSQFNALGASPTPISINELYTALQTKVVDGAENYPSLLYAMRLYEIEKYMSTTNHMWDGYWILGNTRMWGAIPKDLQQVIAEEFTKSALQQRDDMVKVDAQVPDQMTKAGITFINPDREQFRNKLKQAGYYNEWRGKFGPQAWALLEKYTGSLG</sequence>
<evidence type="ECO:0000256" key="2">
    <source>
        <dbReference type="ARBA" id="ARBA00009023"/>
    </source>
</evidence>
<dbReference type="Pfam" id="PF03480">
    <property type="entry name" value="DctP"/>
    <property type="match status" value="1"/>
</dbReference>
<comment type="similarity">
    <text evidence="2">Belongs to the bacterial solute-binding protein 7 family.</text>
</comment>
<feature type="signal peptide" evidence="5">
    <location>
        <begin position="1"/>
        <end position="37"/>
    </location>
</feature>
<reference evidence="6 7" key="1">
    <citation type="submission" date="2019-10" db="EMBL/GenBank/DDBJ databases">
        <title>Paraburkholderia sp. isolated from nodules of Mimosa pudica from Brazilian Atlantic Forest soils.</title>
        <authorList>
            <person name="Paulitsch F."/>
            <person name="Hungria M."/>
            <person name="Dall'Agnol R."/>
        </authorList>
    </citation>
    <scope>NUCLEOTIDE SEQUENCE [LARGE SCALE GENOMIC DNA]</scope>
    <source>
        <strain evidence="6 7">CNPSo 3157</strain>
    </source>
</reference>
<dbReference type="Gene3D" id="3.40.190.170">
    <property type="entry name" value="Bacterial extracellular solute-binding protein, family 7"/>
    <property type="match status" value="1"/>
</dbReference>
<organism evidence="6 7">
    <name type="scientific">Paraburkholderia franconis</name>
    <dbReference type="NCBI Taxonomy" id="2654983"/>
    <lineage>
        <taxon>Bacteria</taxon>
        <taxon>Pseudomonadati</taxon>
        <taxon>Pseudomonadota</taxon>
        <taxon>Betaproteobacteria</taxon>
        <taxon>Burkholderiales</taxon>
        <taxon>Burkholderiaceae</taxon>
        <taxon>Paraburkholderia</taxon>
    </lineage>
</organism>
<evidence type="ECO:0000313" key="7">
    <source>
        <dbReference type="Proteomes" id="UP000484381"/>
    </source>
</evidence>